<dbReference type="Pfam" id="PF13193">
    <property type="entry name" value="AMP-binding_C"/>
    <property type="match status" value="1"/>
</dbReference>
<dbReference type="InterPro" id="IPR000873">
    <property type="entry name" value="AMP-dep_synth/lig_dom"/>
</dbReference>
<feature type="domain" description="AMP-binding enzyme C-terminal" evidence="2">
    <location>
        <begin position="528"/>
        <end position="614"/>
    </location>
</feature>
<evidence type="ECO:0000313" key="4">
    <source>
        <dbReference type="Proteomes" id="UP001224775"/>
    </source>
</evidence>
<evidence type="ECO:0000259" key="2">
    <source>
        <dbReference type="Pfam" id="PF13193"/>
    </source>
</evidence>
<feature type="domain" description="AMP-dependent synthetase/ligase" evidence="1">
    <location>
        <begin position="193"/>
        <end position="473"/>
    </location>
</feature>
<dbReference type="PANTHER" id="PTHR43201:SF32">
    <property type="entry name" value="2-SUCCINYLBENZOATE--COA LIGASE, CHLOROPLASTIC_PEROXISOMAL"/>
    <property type="match status" value="1"/>
</dbReference>
<dbReference type="EC" id="6.2.1.-" evidence="3"/>
<dbReference type="GO" id="GO:0006631">
    <property type="term" value="P:fatty acid metabolic process"/>
    <property type="evidence" value="ECO:0007669"/>
    <property type="project" value="TreeGrafter"/>
</dbReference>
<dbReference type="InterPro" id="IPR025110">
    <property type="entry name" value="AMP-bd_C"/>
</dbReference>
<dbReference type="SUPFAM" id="SSF56801">
    <property type="entry name" value="Acetyl-CoA synthetase-like"/>
    <property type="match status" value="1"/>
</dbReference>
<gene>
    <name evidence="3" type="ORF">QTG54_005050</name>
</gene>
<reference evidence="3" key="1">
    <citation type="submission" date="2023-06" db="EMBL/GenBank/DDBJ databases">
        <title>Survivors Of The Sea: Transcriptome response of Skeletonema marinoi to long-term dormancy.</title>
        <authorList>
            <person name="Pinder M.I.M."/>
            <person name="Kourtchenko O."/>
            <person name="Robertson E.K."/>
            <person name="Larsson T."/>
            <person name="Maumus F."/>
            <person name="Osuna-Cruz C.M."/>
            <person name="Vancaester E."/>
            <person name="Stenow R."/>
            <person name="Vandepoele K."/>
            <person name="Ploug H."/>
            <person name="Bruchert V."/>
            <person name="Godhe A."/>
            <person name="Topel M."/>
        </authorList>
    </citation>
    <scope>NUCLEOTIDE SEQUENCE</scope>
    <source>
        <strain evidence="3">R05AC</strain>
    </source>
</reference>
<proteinExistence type="predicted"/>
<organism evidence="3 4">
    <name type="scientific">Skeletonema marinoi</name>
    <dbReference type="NCBI Taxonomy" id="267567"/>
    <lineage>
        <taxon>Eukaryota</taxon>
        <taxon>Sar</taxon>
        <taxon>Stramenopiles</taxon>
        <taxon>Ochrophyta</taxon>
        <taxon>Bacillariophyta</taxon>
        <taxon>Coscinodiscophyceae</taxon>
        <taxon>Thalassiosirophycidae</taxon>
        <taxon>Thalassiosirales</taxon>
        <taxon>Skeletonemataceae</taxon>
        <taxon>Skeletonema</taxon>
        <taxon>Skeletonema marinoi-dohrnii complex</taxon>
    </lineage>
</organism>
<dbReference type="InterPro" id="IPR042099">
    <property type="entry name" value="ANL_N_sf"/>
</dbReference>
<dbReference type="PANTHER" id="PTHR43201">
    <property type="entry name" value="ACYL-COA SYNTHETASE"/>
    <property type="match status" value="1"/>
</dbReference>
<dbReference type="CDD" id="cd04433">
    <property type="entry name" value="AFD_class_I"/>
    <property type="match status" value="1"/>
</dbReference>
<evidence type="ECO:0000313" key="3">
    <source>
        <dbReference type="EMBL" id="KAK1744517.1"/>
    </source>
</evidence>
<accession>A0AAD8YFK6</accession>
<dbReference type="Gene3D" id="3.30.300.30">
    <property type="match status" value="1"/>
</dbReference>
<name>A0AAD8YFK6_9STRA</name>
<dbReference type="GO" id="GO:0031956">
    <property type="term" value="F:medium-chain fatty acid-CoA ligase activity"/>
    <property type="evidence" value="ECO:0007669"/>
    <property type="project" value="TreeGrafter"/>
</dbReference>
<protein>
    <submittedName>
        <fullName evidence="3">Acyl-CoA synthetase</fullName>
        <ecNumber evidence="3">6.2.1.-</ecNumber>
    </submittedName>
</protein>
<dbReference type="AlphaFoldDB" id="A0AAD8YFK6"/>
<sequence>MTMTDSTSLTEALQRNSSIGKSPLFSIGNQTLSYDTCWDILYQHKKWICNKIVSVHDDAWKKDECVSSSPSPSQTENDIVIGYLSANSPDLLLSMLGCIDLTHCSERKEALSPIPAMINVRWTPLETQRALRVHTDKSKKQAIDDSQRNVTILLYGQGYEESARQAVHLINSDTNNHHHFAVALPLPLFSNDINNNPDRSQHHYKPSRSKELSDSDALILFTSGTSSPNGAKGVRLSHRSLFIQAHAKTCPPCNYDSQSRVVATTVPWFHVGGISSALAVVLGGGCLVFPSDDEEEGRIGSEGVRRKGFQPNIVLQSLQRRDDAELIAANTLVVVPTMLHAMFQLQKQHQLPPNDNVRLILVGGQSIGDKLYQHTRQFFPKARIVQTYACTEAGSSITFLDLGYSTSNSDGAAIKANVDQQTKVDGATLVGSTPPHIEIEIFDERSDKHMISVPKGQMGIIGTRGPHVMSGYWNRGNTDNSDEKSQQVGDWMLTNDLGYIDSQNDLYFCGRVNDVIRTGGESVLATSVEDVITIYPDVEECAIFALPDDKFGDVVCAAIVLKGEQRMMEINGAVEDDQLRTLLRTFCEQQQLAGFKRPRRVFRMHSLPRNSSGKVLKYDIVKVCATCTGNRSRL</sequence>
<dbReference type="EMBL" id="JATAAI010000007">
    <property type="protein sequence ID" value="KAK1744517.1"/>
    <property type="molecule type" value="Genomic_DNA"/>
</dbReference>
<keyword evidence="4" id="KW-1185">Reference proteome</keyword>
<keyword evidence="3" id="KW-0436">Ligase</keyword>
<dbReference type="Gene3D" id="3.40.50.12780">
    <property type="entry name" value="N-terminal domain of ligase-like"/>
    <property type="match status" value="1"/>
</dbReference>
<dbReference type="Pfam" id="PF00501">
    <property type="entry name" value="AMP-binding"/>
    <property type="match status" value="1"/>
</dbReference>
<comment type="caution">
    <text evidence="3">The sequence shown here is derived from an EMBL/GenBank/DDBJ whole genome shotgun (WGS) entry which is preliminary data.</text>
</comment>
<evidence type="ECO:0000259" key="1">
    <source>
        <dbReference type="Pfam" id="PF00501"/>
    </source>
</evidence>
<dbReference type="Proteomes" id="UP001224775">
    <property type="component" value="Unassembled WGS sequence"/>
</dbReference>
<dbReference type="InterPro" id="IPR045851">
    <property type="entry name" value="AMP-bd_C_sf"/>
</dbReference>